<organism evidence="1 2">
    <name type="scientific">Streptomyces yunnanensis</name>
    <dbReference type="NCBI Taxonomy" id="156453"/>
    <lineage>
        <taxon>Bacteria</taxon>
        <taxon>Bacillati</taxon>
        <taxon>Actinomycetota</taxon>
        <taxon>Actinomycetes</taxon>
        <taxon>Kitasatosporales</taxon>
        <taxon>Streptomycetaceae</taxon>
        <taxon>Streptomyces</taxon>
    </lineage>
</organism>
<accession>A0ABY8A2P4</accession>
<evidence type="ECO:0000313" key="2">
    <source>
        <dbReference type="Proteomes" id="UP001218629"/>
    </source>
</evidence>
<dbReference type="Proteomes" id="UP001218629">
    <property type="component" value="Chromosome"/>
</dbReference>
<reference evidence="1 2" key="1">
    <citation type="submission" date="2022-03" db="EMBL/GenBank/DDBJ databases">
        <title>Streptomyces yunnanensis P86,complete genome.</title>
        <authorList>
            <person name="Chen S."/>
            <person name="Zhang Q."/>
        </authorList>
    </citation>
    <scope>NUCLEOTIDE SEQUENCE [LARGE SCALE GENOMIC DNA]</scope>
    <source>
        <strain evidence="1 2">P86</strain>
    </source>
</reference>
<sequence>MPDEALNALAEAARTGDDEQEAQHIAESAALLLSDESAPVRSRLLRGLFQILRDGPSGRRLALHAFVLACTRADNRLMLRWYTAAASAGPAEDAQQLSLLWRTALGDLGYTADALKALAGWVREADGDPQAERELAMLLPALVGSDEDRKRLDHMLLTLRGRRGSADAPPAVASRLRGVL</sequence>
<name>A0ABY8A2P4_9ACTN</name>
<evidence type="ECO:0008006" key="3">
    <source>
        <dbReference type="Google" id="ProtNLM"/>
    </source>
</evidence>
<evidence type="ECO:0000313" key="1">
    <source>
        <dbReference type="EMBL" id="WEB39163.1"/>
    </source>
</evidence>
<gene>
    <name evidence="1" type="ORF">MOV08_07580</name>
</gene>
<keyword evidence="2" id="KW-1185">Reference proteome</keyword>
<dbReference type="EMBL" id="CP095749">
    <property type="protein sequence ID" value="WEB39163.1"/>
    <property type="molecule type" value="Genomic_DNA"/>
</dbReference>
<proteinExistence type="predicted"/>
<dbReference type="RefSeq" id="WP_275306791.1">
    <property type="nucleotide sequence ID" value="NZ_CP095749.1"/>
</dbReference>
<protein>
    <recommendedName>
        <fullName evidence="3">HEAT repeat-containing protein</fullName>
    </recommendedName>
</protein>